<dbReference type="Pfam" id="PF19029">
    <property type="entry name" value="DUF883_C"/>
    <property type="match status" value="1"/>
</dbReference>
<evidence type="ECO:0000313" key="4">
    <source>
        <dbReference type="Proteomes" id="UP000593765"/>
    </source>
</evidence>
<protein>
    <submittedName>
        <fullName evidence="3">DUF883 family protein</fullName>
    </submittedName>
</protein>
<dbReference type="AlphaFoldDB" id="A0A7M2WT47"/>
<organism evidence="3 4">
    <name type="scientific">Humisphaera borealis</name>
    <dbReference type="NCBI Taxonomy" id="2807512"/>
    <lineage>
        <taxon>Bacteria</taxon>
        <taxon>Pseudomonadati</taxon>
        <taxon>Planctomycetota</taxon>
        <taxon>Phycisphaerae</taxon>
        <taxon>Tepidisphaerales</taxon>
        <taxon>Tepidisphaeraceae</taxon>
        <taxon>Humisphaera</taxon>
    </lineage>
</organism>
<dbReference type="RefSeq" id="WP_206290952.1">
    <property type="nucleotide sequence ID" value="NZ_CP063458.1"/>
</dbReference>
<keyword evidence="1" id="KW-0812">Transmembrane</keyword>
<accession>A0A7M2WT47</accession>
<feature type="transmembrane region" description="Helical" evidence="1">
    <location>
        <begin position="53"/>
        <end position="72"/>
    </location>
</feature>
<evidence type="ECO:0000313" key="3">
    <source>
        <dbReference type="EMBL" id="QOV87991.1"/>
    </source>
</evidence>
<dbReference type="InterPro" id="IPR043605">
    <property type="entry name" value="DUF883_C"/>
</dbReference>
<evidence type="ECO:0000259" key="2">
    <source>
        <dbReference type="Pfam" id="PF19029"/>
    </source>
</evidence>
<dbReference type="EMBL" id="CP063458">
    <property type="protein sequence ID" value="QOV87991.1"/>
    <property type="molecule type" value="Genomic_DNA"/>
</dbReference>
<gene>
    <name evidence="3" type="ORF">IPV69_17175</name>
</gene>
<dbReference type="Proteomes" id="UP000593765">
    <property type="component" value="Chromosome"/>
</dbReference>
<evidence type="ECO:0000256" key="1">
    <source>
        <dbReference type="SAM" id="Phobius"/>
    </source>
</evidence>
<keyword evidence="1" id="KW-1133">Transmembrane helix</keyword>
<dbReference type="KEGG" id="hbs:IPV69_17175"/>
<proteinExistence type="predicted"/>
<keyword evidence="4" id="KW-1185">Reference proteome</keyword>
<keyword evidence="1" id="KW-0472">Membrane</keyword>
<sequence length="74" mass="7884">MTTLTDISSTAAKPASEEGAVCHTRQAVADISSAVKADAQELRYLAEDYVIEHPLRVVGLGIGLGFLLGVIWTR</sequence>
<feature type="domain" description="DUF883" evidence="2">
    <location>
        <begin position="46"/>
        <end position="70"/>
    </location>
</feature>
<name>A0A7M2WT47_9BACT</name>
<reference evidence="3 4" key="1">
    <citation type="submission" date="2020-10" db="EMBL/GenBank/DDBJ databases">
        <title>Wide distribution of Phycisphaera-like planctomycetes from WD2101 soil group in peatlands and genome analysis of the first cultivated representative.</title>
        <authorList>
            <person name="Dedysh S.N."/>
            <person name="Beletsky A.V."/>
            <person name="Ivanova A."/>
            <person name="Kulichevskaya I.S."/>
            <person name="Suzina N.E."/>
            <person name="Philippov D.A."/>
            <person name="Rakitin A.L."/>
            <person name="Mardanov A.V."/>
            <person name="Ravin N.V."/>
        </authorList>
    </citation>
    <scope>NUCLEOTIDE SEQUENCE [LARGE SCALE GENOMIC DNA]</scope>
    <source>
        <strain evidence="3 4">M1803</strain>
    </source>
</reference>